<dbReference type="GO" id="GO:0015031">
    <property type="term" value="P:protein transport"/>
    <property type="evidence" value="ECO:0007669"/>
    <property type="project" value="UniProtKB-KW"/>
</dbReference>
<evidence type="ECO:0000256" key="1">
    <source>
        <dbReference type="ARBA" id="ARBA00003041"/>
    </source>
</evidence>
<evidence type="ECO:0000256" key="2">
    <source>
        <dbReference type="ARBA" id="ARBA00006602"/>
    </source>
</evidence>
<dbReference type="AlphaFoldDB" id="A0A3B0YTB0"/>
<evidence type="ECO:0000256" key="5">
    <source>
        <dbReference type="ARBA" id="ARBA00022927"/>
    </source>
</evidence>
<keyword evidence="8" id="KW-0969">Cilium</keyword>
<keyword evidence="3" id="KW-0813">Transport</keyword>
<feature type="domain" description="Flagellar assembly protein FliH/Type III secretion system HrpE" evidence="7">
    <location>
        <begin position="66"/>
        <end position="190"/>
    </location>
</feature>
<dbReference type="PANTHER" id="PTHR34982:SF1">
    <property type="entry name" value="FLAGELLAR ASSEMBLY PROTEIN FLIH"/>
    <property type="match status" value="1"/>
</dbReference>
<keyword evidence="8" id="KW-0282">Flagellum</keyword>
<keyword evidence="4" id="KW-1005">Bacterial flagellum biogenesis</keyword>
<evidence type="ECO:0000256" key="6">
    <source>
        <dbReference type="ARBA" id="ARBA00023225"/>
    </source>
</evidence>
<comment type="similarity">
    <text evidence="2">Belongs to the FliH family.</text>
</comment>
<evidence type="ECO:0000313" key="8">
    <source>
        <dbReference type="EMBL" id="VAW79313.1"/>
    </source>
</evidence>
<keyword evidence="8" id="KW-0966">Cell projection</keyword>
<dbReference type="InterPro" id="IPR051472">
    <property type="entry name" value="T3SS_Stator/FliH"/>
</dbReference>
<gene>
    <name evidence="8" type="ORF">MNBD_GAMMA14-1389</name>
</gene>
<dbReference type="GO" id="GO:0044781">
    <property type="term" value="P:bacterial-type flagellum organization"/>
    <property type="evidence" value="ECO:0007669"/>
    <property type="project" value="UniProtKB-KW"/>
</dbReference>
<reference evidence="8" key="1">
    <citation type="submission" date="2018-06" db="EMBL/GenBank/DDBJ databases">
        <authorList>
            <person name="Zhirakovskaya E."/>
        </authorList>
    </citation>
    <scope>NUCLEOTIDE SEQUENCE</scope>
</reference>
<comment type="function">
    <text evidence="1">Needed for flagellar regrowth and assembly.</text>
</comment>
<keyword evidence="6" id="KW-1006">Bacterial flagellum protein export</keyword>
<proteinExistence type="inferred from homology"/>
<dbReference type="InterPro" id="IPR018035">
    <property type="entry name" value="Flagellar_FliH/T3SS_HrpE"/>
</dbReference>
<sequence>MSRIIRANDLEACESWNVPEVGAAGEAQRPMTARQLEEIQEQARLEGFEQGVKEGREAGTREFVERVQHLELLIASLDKPFEELDEAIEQQLAQLAMIVARQLIRRELKSEPEQVVGVVRDALAALPLAARNIRLSLHPDDAVLVREGLSLQQGETSIQVVEDPVQTRGGCQVLTENSQIDASVESRLNAIIANTMGGMRGSDEEEKET</sequence>
<organism evidence="8">
    <name type="scientific">hydrothermal vent metagenome</name>
    <dbReference type="NCBI Taxonomy" id="652676"/>
    <lineage>
        <taxon>unclassified sequences</taxon>
        <taxon>metagenomes</taxon>
        <taxon>ecological metagenomes</taxon>
    </lineage>
</organism>
<evidence type="ECO:0000256" key="3">
    <source>
        <dbReference type="ARBA" id="ARBA00022448"/>
    </source>
</evidence>
<keyword evidence="5" id="KW-0653">Protein transport</keyword>
<evidence type="ECO:0000256" key="4">
    <source>
        <dbReference type="ARBA" id="ARBA00022795"/>
    </source>
</evidence>
<protein>
    <submittedName>
        <fullName evidence="8">Flagellar assembly protein FliH</fullName>
    </submittedName>
</protein>
<dbReference type="EMBL" id="UOFM01000302">
    <property type="protein sequence ID" value="VAW79313.1"/>
    <property type="molecule type" value="Genomic_DNA"/>
</dbReference>
<name>A0A3B0YTB0_9ZZZZ</name>
<dbReference type="GO" id="GO:0005829">
    <property type="term" value="C:cytosol"/>
    <property type="evidence" value="ECO:0007669"/>
    <property type="project" value="TreeGrafter"/>
</dbReference>
<dbReference type="PANTHER" id="PTHR34982">
    <property type="entry name" value="YOP PROTEINS TRANSLOCATION PROTEIN L"/>
    <property type="match status" value="1"/>
</dbReference>
<evidence type="ECO:0000259" key="7">
    <source>
        <dbReference type="Pfam" id="PF02108"/>
    </source>
</evidence>
<accession>A0A3B0YTB0</accession>
<dbReference type="Pfam" id="PF02108">
    <property type="entry name" value="FliH"/>
    <property type="match status" value="1"/>
</dbReference>